<sequence length="167" mass="18826">MIKRKQTFVVALKLSLILLIVCAVNKSIGRETMQGESKILKTGWYYVVDGPKGFKRQLDKSEEHCFIDKTAIVTASNFNSFLIDGSTLNAPKYKYRLVMELDLAGAKLMGIATKKSIGKKLAFILDNKLLYVVSVRDQVDNGITVMDRGIYSKEELEKFKAMIKAEH</sequence>
<accession>A0A1M4VIY8</accession>
<reference evidence="3" key="1">
    <citation type="submission" date="2016-11" db="EMBL/GenBank/DDBJ databases">
        <authorList>
            <person name="Varghese N."/>
            <person name="Submissions S."/>
        </authorList>
    </citation>
    <scope>NUCLEOTIDE SEQUENCE [LARGE SCALE GENOMIC DNA]</scope>
    <source>
        <strain evidence="3">DSM 16990</strain>
    </source>
</reference>
<organism evidence="2 3">
    <name type="scientific">Pedobacter caeni</name>
    <dbReference type="NCBI Taxonomy" id="288992"/>
    <lineage>
        <taxon>Bacteria</taxon>
        <taxon>Pseudomonadati</taxon>
        <taxon>Bacteroidota</taxon>
        <taxon>Sphingobacteriia</taxon>
        <taxon>Sphingobacteriales</taxon>
        <taxon>Sphingobacteriaceae</taxon>
        <taxon>Pedobacter</taxon>
    </lineage>
</organism>
<name>A0A1M4VIY8_9SPHI</name>
<proteinExistence type="predicted"/>
<dbReference type="AlphaFoldDB" id="A0A1M4VIY8"/>
<protein>
    <recommendedName>
        <fullName evidence="1">SecDF P1 head subdomain domain-containing protein</fullName>
    </recommendedName>
</protein>
<evidence type="ECO:0000313" key="2">
    <source>
        <dbReference type="EMBL" id="SHE68823.1"/>
    </source>
</evidence>
<evidence type="ECO:0000313" key="3">
    <source>
        <dbReference type="Proteomes" id="UP000184287"/>
    </source>
</evidence>
<evidence type="ECO:0000259" key="1">
    <source>
        <dbReference type="Pfam" id="PF22599"/>
    </source>
</evidence>
<dbReference type="Proteomes" id="UP000184287">
    <property type="component" value="Unassembled WGS sequence"/>
</dbReference>
<keyword evidence="3" id="KW-1185">Reference proteome</keyword>
<feature type="domain" description="SecDF P1 head subdomain" evidence="1">
    <location>
        <begin position="61"/>
        <end position="165"/>
    </location>
</feature>
<dbReference type="Gene3D" id="3.30.1360.200">
    <property type="match status" value="1"/>
</dbReference>
<dbReference type="InterPro" id="IPR054384">
    <property type="entry name" value="SecDF_P1_head"/>
</dbReference>
<dbReference type="EMBL" id="FQUQ01000001">
    <property type="protein sequence ID" value="SHE68823.1"/>
    <property type="molecule type" value="Genomic_DNA"/>
</dbReference>
<dbReference type="Pfam" id="PF22599">
    <property type="entry name" value="SecDF_P1_head"/>
    <property type="match status" value="1"/>
</dbReference>
<gene>
    <name evidence="2" type="ORF">SAMN04488522_101921</name>
</gene>